<protein>
    <submittedName>
        <fullName evidence="2">Thioredoxin-like protein</fullName>
    </submittedName>
</protein>
<dbReference type="PANTHER" id="PTHR45663">
    <property type="entry name" value="GEO12009P1"/>
    <property type="match status" value="1"/>
</dbReference>
<accession>A0A2K8KUN4</accession>
<dbReference type="OrthoDB" id="9790390at2"/>
<dbReference type="AlphaFoldDB" id="A0A2K8KUN4"/>
<dbReference type="PROSITE" id="PS51352">
    <property type="entry name" value="THIOREDOXIN_2"/>
    <property type="match status" value="1"/>
</dbReference>
<gene>
    <name evidence="2" type="ORF">REIFOR_02436</name>
</gene>
<dbReference type="Pfam" id="PF14561">
    <property type="entry name" value="TPR_20"/>
    <property type="match status" value="1"/>
</dbReference>
<proteinExistence type="predicted"/>
<dbReference type="Gene3D" id="1.25.40.10">
    <property type="entry name" value="Tetratricopeptide repeat domain"/>
    <property type="match status" value="2"/>
</dbReference>
<dbReference type="KEGG" id="rfo:REIFOR_02436"/>
<dbReference type="Pfam" id="PF00085">
    <property type="entry name" value="Thioredoxin"/>
    <property type="match status" value="1"/>
</dbReference>
<dbReference type="InterPro" id="IPR011990">
    <property type="entry name" value="TPR-like_helical_dom_sf"/>
</dbReference>
<dbReference type="SUPFAM" id="SSF52833">
    <property type="entry name" value="Thioredoxin-like"/>
    <property type="match status" value="1"/>
</dbReference>
<evidence type="ECO:0000259" key="1">
    <source>
        <dbReference type="PROSITE" id="PS51352"/>
    </source>
</evidence>
<dbReference type="CDD" id="cd02956">
    <property type="entry name" value="ybbN"/>
    <property type="match status" value="1"/>
</dbReference>
<dbReference type="Gene3D" id="3.40.30.10">
    <property type="entry name" value="Glutaredoxin"/>
    <property type="match status" value="1"/>
</dbReference>
<dbReference type="Pfam" id="PF14559">
    <property type="entry name" value="TPR_19"/>
    <property type="match status" value="1"/>
</dbReference>
<dbReference type="GO" id="GO:0015035">
    <property type="term" value="F:protein-disulfide reductase activity"/>
    <property type="evidence" value="ECO:0007669"/>
    <property type="project" value="TreeGrafter"/>
</dbReference>
<dbReference type="GO" id="GO:0005737">
    <property type="term" value="C:cytoplasm"/>
    <property type="evidence" value="ECO:0007669"/>
    <property type="project" value="TreeGrafter"/>
</dbReference>
<dbReference type="Proteomes" id="UP000229757">
    <property type="component" value="Chromosome"/>
</dbReference>
<dbReference type="InterPro" id="IPR036249">
    <property type="entry name" value="Thioredoxin-like_sf"/>
</dbReference>
<organism evidence="2 3">
    <name type="scientific">Reinekea forsetii</name>
    <dbReference type="NCBI Taxonomy" id="1336806"/>
    <lineage>
        <taxon>Bacteria</taxon>
        <taxon>Pseudomonadati</taxon>
        <taxon>Pseudomonadota</taxon>
        <taxon>Gammaproteobacteria</taxon>
        <taxon>Oceanospirillales</taxon>
        <taxon>Saccharospirillaceae</taxon>
        <taxon>Reinekea</taxon>
    </lineage>
</organism>
<dbReference type="GO" id="GO:0006950">
    <property type="term" value="P:response to stress"/>
    <property type="evidence" value="ECO:0007669"/>
    <property type="project" value="UniProtKB-ARBA"/>
</dbReference>
<feature type="domain" description="Thioredoxin" evidence="1">
    <location>
        <begin position="1"/>
        <end position="114"/>
    </location>
</feature>
<dbReference type="SUPFAM" id="SSF48452">
    <property type="entry name" value="TPR-like"/>
    <property type="match status" value="1"/>
</dbReference>
<dbReference type="RefSeq" id="WP_100257811.1">
    <property type="nucleotide sequence ID" value="NZ_CP011797.1"/>
</dbReference>
<name>A0A2K8KUN4_9GAMM</name>
<evidence type="ECO:0000313" key="3">
    <source>
        <dbReference type="Proteomes" id="UP000229757"/>
    </source>
</evidence>
<keyword evidence="3" id="KW-1185">Reference proteome</keyword>
<evidence type="ECO:0000313" key="2">
    <source>
        <dbReference type="EMBL" id="ATX77561.1"/>
    </source>
</evidence>
<dbReference type="PANTHER" id="PTHR45663:SF11">
    <property type="entry name" value="GEO12009P1"/>
    <property type="match status" value="1"/>
</dbReference>
<dbReference type="InterPro" id="IPR013766">
    <property type="entry name" value="Thioredoxin_domain"/>
</dbReference>
<reference evidence="2 3" key="1">
    <citation type="journal article" date="2017" name="Environ. Microbiol.">
        <title>Genomic and physiological analyses of 'Reinekea forsetii' reveal a versatile opportunistic lifestyle during spring algae blooms.</title>
        <authorList>
            <person name="Avci B."/>
            <person name="Hahnke R.L."/>
            <person name="Chafee M."/>
            <person name="Fischer T."/>
            <person name="Gruber-Vodicka H."/>
            <person name="Tegetmeyer H.E."/>
            <person name="Harder J."/>
            <person name="Fuchs B.M."/>
            <person name="Amann R.I."/>
            <person name="Teeling H."/>
        </authorList>
    </citation>
    <scope>NUCLEOTIDE SEQUENCE [LARGE SCALE GENOMIC DNA]</scope>
    <source>
        <strain evidence="2 3">Hel1_31_D35</strain>
    </source>
</reference>
<sequence length="287" mass="32109">MNTTNTIVAVTADNFQHIMVEQSQQQLVVLDFWAQWSEPSKALSPILEKLALEYAGQFLLGKVNTDEQQALVAQFGVRSLPAVVFVKDGQPIDGFMGGESERVIRERLLTHLPAPWQVDVEQAQALLQAGRFDEALTLAYSAYSLSDEDFNIGLLMADCYLQLKRVKEAQTVLVKATLEQRLSPYWVALEARLDLMLQAADSPEIVALQQALAADADNLELKYSLALQYSQHERVEDALQAVLEVLQKDKQFHDGGARKTMLDLLQSLGKGDPLAAQYQRKLFTLLY</sequence>
<dbReference type="EMBL" id="CP011797">
    <property type="protein sequence ID" value="ATX77561.1"/>
    <property type="molecule type" value="Genomic_DNA"/>
</dbReference>